<name>I4EGM2_9BACT</name>
<dbReference type="CDD" id="cd05403">
    <property type="entry name" value="NT_KNTase_like"/>
    <property type="match status" value="1"/>
</dbReference>
<feature type="domain" description="Polymerase nucleotidyl transferase" evidence="10">
    <location>
        <begin position="13"/>
        <end position="98"/>
    </location>
</feature>
<protein>
    <submittedName>
        <fullName evidence="11">DNA polymerase beta domain protein region</fullName>
    </submittedName>
</protein>
<dbReference type="Gene3D" id="3.30.460.10">
    <property type="entry name" value="Beta Polymerase, domain 2"/>
    <property type="match status" value="1"/>
</dbReference>
<evidence type="ECO:0000256" key="9">
    <source>
        <dbReference type="ARBA" id="ARBA00038276"/>
    </source>
</evidence>
<dbReference type="PANTHER" id="PTHR33571:SF14">
    <property type="entry name" value="PROTEIN ADENYLYLTRANSFERASE MJ0435-RELATED"/>
    <property type="match status" value="1"/>
</dbReference>
<evidence type="ECO:0000259" key="10">
    <source>
        <dbReference type="Pfam" id="PF01909"/>
    </source>
</evidence>
<evidence type="ECO:0000256" key="7">
    <source>
        <dbReference type="ARBA" id="ARBA00022840"/>
    </source>
</evidence>
<dbReference type="Proteomes" id="UP000004221">
    <property type="component" value="Unassembled WGS sequence"/>
</dbReference>
<dbReference type="InterPro" id="IPR043519">
    <property type="entry name" value="NT_sf"/>
</dbReference>
<dbReference type="PANTHER" id="PTHR33571">
    <property type="entry name" value="SSL8005 PROTEIN"/>
    <property type="match status" value="1"/>
</dbReference>
<dbReference type="GO" id="GO:0046872">
    <property type="term" value="F:metal ion binding"/>
    <property type="evidence" value="ECO:0007669"/>
    <property type="project" value="UniProtKB-KW"/>
</dbReference>
<evidence type="ECO:0000256" key="1">
    <source>
        <dbReference type="ARBA" id="ARBA00001946"/>
    </source>
</evidence>
<dbReference type="GO" id="GO:0016779">
    <property type="term" value="F:nucleotidyltransferase activity"/>
    <property type="evidence" value="ECO:0007669"/>
    <property type="project" value="UniProtKB-KW"/>
</dbReference>
<evidence type="ECO:0000256" key="3">
    <source>
        <dbReference type="ARBA" id="ARBA00022679"/>
    </source>
</evidence>
<evidence type="ECO:0000256" key="6">
    <source>
        <dbReference type="ARBA" id="ARBA00022741"/>
    </source>
</evidence>
<dbReference type="Pfam" id="PF01909">
    <property type="entry name" value="NTP_transf_2"/>
    <property type="match status" value="1"/>
</dbReference>
<dbReference type="InterPro" id="IPR002934">
    <property type="entry name" value="Polymerase_NTP_transf_dom"/>
</dbReference>
<reference evidence="11 12" key="1">
    <citation type="journal article" date="2012" name="ISME J.">
        <title>Nitrification expanded: discovery, physiology and genomics of a nitrite-oxidizing bacterium from the phylum Chloroflexi.</title>
        <authorList>
            <person name="Sorokin D.Y."/>
            <person name="Lucker S."/>
            <person name="Vejmelkova D."/>
            <person name="Kostrikina N.A."/>
            <person name="Kleerebezem R."/>
            <person name="Rijpstra W.I."/>
            <person name="Damste J.S."/>
            <person name="Le Paslier D."/>
            <person name="Muyzer G."/>
            <person name="Wagner M."/>
            <person name="van Loosdrecht M.C."/>
            <person name="Daims H."/>
        </authorList>
    </citation>
    <scope>NUCLEOTIDE SEQUENCE [LARGE SCALE GENOMIC DNA]</scope>
    <source>
        <strain evidence="12">none</strain>
    </source>
</reference>
<dbReference type="OrthoDB" id="161446at2"/>
<keyword evidence="5" id="KW-0479">Metal-binding</keyword>
<keyword evidence="8" id="KW-0460">Magnesium</keyword>
<keyword evidence="4" id="KW-0548">Nucleotidyltransferase</keyword>
<dbReference type="EMBL" id="CAGS01000198">
    <property type="protein sequence ID" value="CCF83834.1"/>
    <property type="molecule type" value="Genomic_DNA"/>
</dbReference>
<keyword evidence="6" id="KW-0547">Nucleotide-binding</keyword>
<dbReference type="GO" id="GO:0005524">
    <property type="term" value="F:ATP binding"/>
    <property type="evidence" value="ECO:0007669"/>
    <property type="project" value="UniProtKB-KW"/>
</dbReference>
<keyword evidence="2" id="KW-1277">Toxin-antitoxin system</keyword>
<sequence>MTGTVLKSEQLRSLLRAFKEQHTEAYHLRALGYFGSYARNEATPDSDIDVVFVTDRPDLFRTAMLKQDLEAFLDHPVDVVRLRDTMNPRLKARIEREATFV</sequence>
<keyword evidence="12" id="KW-1185">Reference proteome</keyword>
<dbReference type="RefSeq" id="WP_008477488.1">
    <property type="nucleotide sequence ID" value="NZ_CAGS01000198.1"/>
</dbReference>
<keyword evidence="7" id="KW-0067">ATP-binding</keyword>
<evidence type="ECO:0000256" key="2">
    <source>
        <dbReference type="ARBA" id="ARBA00022649"/>
    </source>
</evidence>
<evidence type="ECO:0000313" key="12">
    <source>
        <dbReference type="Proteomes" id="UP000004221"/>
    </source>
</evidence>
<dbReference type="InterPro" id="IPR052038">
    <property type="entry name" value="Type-VII_TA_antitoxin"/>
</dbReference>
<accession>I4EGM2</accession>
<proteinExistence type="inferred from homology"/>
<comment type="similarity">
    <text evidence="9">Belongs to the MntA antitoxin family.</text>
</comment>
<dbReference type="AlphaFoldDB" id="I4EGM2"/>
<gene>
    <name evidence="11" type="ORF">NITHO_2770002</name>
</gene>
<organism evidence="11 12">
    <name type="scientific">Nitrolancea hollandica Lb</name>
    <dbReference type="NCBI Taxonomy" id="1129897"/>
    <lineage>
        <taxon>Bacteria</taxon>
        <taxon>Pseudomonadati</taxon>
        <taxon>Thermomicrobiota</taxon>
        <taxon>Thermomicrobia</taxon>
        <taxon>Sphaerobacterales</taxon>
        <taxon>Sphaerobacterineae</taxon>
        <taxon>Sphaerobacteraceae</taxon>
        <taxon>Nitrolancea</taxon>
    </lineage>
</organism>
<keyword evidence="3" id="KW-0808">Transferase</keyword>
<evidence type="ECO:0000256" key="5">
    <source>
        <dbReference type="ARBA" id="ARBA00022723"/>
    </source>
</evidence>
<evidence type="ECO:0000256" key="8">
    <source>
        <dbReference type="ARBA" id="ARBA00022842"/>
    </source>
</evidence>
<comment type="cofactor">
    <cofactor evidence="1">
        <name>Mg(2+)</name>
        <dbReference type="ChEBI" id="CHEBI:18420"/>
    </cofactor>
</comment>
<dbReference type="SUPFAM" id="SSF81301">
    <property type="entry name" value="Nucleotidyltransferase"/>
    <property type="match status" value="1"/>
</dbReference>
<comment type="caution">
    <text evidence="11">The sequence shown here is derived from an EMBL/GenBank/DDBJ whole genome shotgun (WGS) entry which is preliminary data.</text>
</comment>
<evidence type="ECO:0000256" key="4">
    <source>
        <dbReference type="ARBA" id="ARBA00022695"/>
    </source>
</evidence>
<evidence type="ECO:0000313" key="11">
    <source>
        <dbReference type="EMBL" id="CCF83834.1"/>
    </source>
</evidence>